<dbReference type="EMBL" id="CP003989">
    <property type="protein sequence ID" value="AGA34696.1"/>
    <property type="molecule type" value="Genomic_DNA"/>
</dbReference>
<dbReference type="STRING" id="1255043.TVNIR_3059"/>
<keyword evidence="2" id="KW-1185">Reference proteome</keyword>
<protein>
    <submittedName>
        <fullName evidence="1">Uncharacterized protein</fullName>
    </submittedName>
</protein>
<dbReference type="KEGG" id="tni:TVNIR_3059"/>
<evidence type="ECO:0000313" key="2">
    <source>
        <dbReference type="Proteomes" id="UP000010809"/>
    </source>
</evidence>
<dbReference type="AlphaFoldDB" id="L0E220"/>
<dbReference type="PATRIC" id="fig|1255043.3.peg.3087"/>
<dbReference type="HOGENOM" id="CLU_920923_0_0_6"/>
<accession>L0E220</accession>
<dbReference type="OrthoDB" id="5392962at2"/>
<name>L0E220_THIND</name>
<dbReference type="eggNOG" id="ENOG502Z8KR">
    <property type="taxonomic scope" value="Bacteria"/>
</dbReference>
<gene>
    <name evidence="1" type="ordered locus">TVNIR_3059</name>
</gene>
<organism evidence="1 2">
    <name type="scientific">Thioalkalivibrio nitratireducens (strain DSM 14787 / UNIQEM 213 / ALEN2)</name>
    <dbReference type="NCBI Taxonomy" id="1255043"/>
    <lineage>
        <taxon>Bacteria</taxon>
        <taxon>Pseudomonadati</taxon>
        <taxon>Pseudomonadota</taxon>
        <taxon>Gammaproteobacteria</taxon>
        <taxon>Chromatiales</taxon>
        <taxon>Ectothiorhodospiraceae</taxon>
        <taxon>Thioalkalivibrio</taxon>
    </lineage>
</organism>
<evidence type="ECO:0000313" key="1">
    <source>
        <dbReference type="EMBL" id="AGA34696.1"/>
    </source>
</evidence>
<sequence>MELRITTWWFWVGLLLAVLYGLQAAMADGGVPLHERVAETLERIDASPLDAPIAVDSTDDDSTPRGEIRAVVDESFGTVSEALGSAGNWCEIIFLHLNVKACVFEQRDPGVSLRIYIGRKEFETPDDVTGLDLDFEVIEATEHRLEIGLHGDDGPHGTRDFAMDLTAVPIDGNRTLLEFQYSLGIGGTTRLAMDVYLGSVGAERVGFSRDEDGELIGGLRGMIERNVMRFYLALQTFLETREVPESERLQARLERWFELTERYAEQLRELDRDTYLSQKAREREQQEAMWPDPVLAVAG</sequence>
<dbReference type="RefSeq" id="WP_015259804.1">
    <property type="nucleotide sequence ID" value="NC_019902.2"/>
</dbReference>
<reference evidence="1" key="1">
    <citation type="submission" date="2015-12" db="EMBL/GenBank/DDBJ databases">
        <authorList>
            <person name="Tikhonova T.V."/>
            <person name="Pavlov A.R."/>
            <person name="Beletsky A.V."/>
            <person name="Mardanov A.V."/>
            <person name="Sorokin D.Y."/>
            <person name="Ravin N.V."/>
            <person name="Popov V.O."/>
        </authorList>
    </citation>
    <scope>NUCLEOTIDE SEQUENCE</scope>
    <source>
        <strain evidence="1">DSM 14787</strain>
    </source>
</reference>
<dbReference type="Proteomes" id="UP000010809">
    <property type="component" value="Chromosome"/>
</dbReference>
<proteinExistence type="predicted"/>